<gene>
    <name evidence="2" type="ORF">N0F65_010926</name>
</gene>
<reference evidence="2" key="2">
    <citation type="journal article" date="2023" name="Microbiol Resour">
        <title>Decontamination and Annotation of the Draft Genome Sequence of the Oomycete Lagenidium giganteum ARSEF 373.</title>
        <authorList>
            <person name="Morgan W.R."/>
            <person name="Tartar A."/>
        </authorList>
    </citation>
    <scope>NUCLEOTIDE SEQUENCE</scope>
    <source>
        <strain evidence="2">ARSEF 373</strain>
    </source>
</reference>
<evidence type="ECO:0000313" key="2">
    <source>
        <dbReference type="EMBL" id="DAZ99040.1"/>
    </source>
</evidence>
<evidence type="ECO:0000313" key="3">
    <source>
        <dbReference type="Proteomes" id="UP001146120"/>
    </source>
</evidence>
<feature type="compositionally biased region" description="Polar residues" evidence="1">
    <location>
        <begin position="123"/>
        <end position="133"/>
    </location>
</feature>
<dbReference type="AlphaFoldDB" id="A0AAV2YYC7"/>
<dbReference type="EMBL" id="DAKRPA010000091">
    <property type="protein sequence ID" value="DAZ99040.1"/>
    <property type="molecule type" value="Genomic_DNA"/>
</dbReference>
<evidence type="ECO:0000256" key="1">
    <source>
        <dbReference type="SAM" id="MobiDB-lite"/>
    </source>
</evidence>
<feature type="non-terminal residue" evidence="2">
    <location>
        <position position="1"/>
    </location>
</feature>
<feature type="compositionally biased region" description="Basic and acidic residues" evidence="1">
    <location>
        <begin position="107"/>
        <end position="118"/>
    </location>
</feature>
<feature type="region of interest" description="Disordered" evidence="1">
    <location>
        <begin position="106"/>
        <end position="133"/>
    </location>
</feature>
<reference evidence="2" key="1">
    <citation type="submission" date="2022-11" db="EMBL/GenBank/DDBJ databases">
        <authorList>
            <person name="Morgan W.R."/>
            <person name="Tartar A."/>
        </authorList>
    </citation>
    <scope>NUCLEOTIDE SEQUENCE</scope>
    <source>
        <strain evidence="2">ARSEF 373</strain>
    </source>
</reference>
<sequence>RSLATDATRQLDALERQLADQQLGRLLVPTDLTQRHGARTVAMRLLDAARGWCALARGLGGELLAWSLATRGLACRLLGAGHSLSVAAVDVVVRCGMRIRHRAPRTWRRDSANGEHRTPRQPIGTQNATPTSTQRWRLRWRPFARAKGAHAGR</sequence>
<dbReference type="Proteomes" id="UP001146120">
    <property type="component" value="Unassembled WGS sequence"/>
</dbReference>
<organism evidence="2 3">
    <name type="scientific">Lagenidium giganteum</name>
    <dbReference type="NCBI Taxonomy" id="4803"/>
    <lineage>
        <taxon>Eukaryota</taxon>
        <taxon>Sar</taxon>
        <taxon>Stramenopiles</taxon>
        <taxon>Oomycota</taxon>
        <taxon>Peronosporomycetes</taxon>
        <taxon>Pythiales</taxon>
        <taxon>Pythiaceae</taxon>
    </lineage>
</organism>
<name>A0AAV2YYC7_9STRA</name>
<accession>A0AAV2YYC7</accession>
<keyword evidence="3" id="KW-1185">Reference proteome</keyword>
<comment type="caution">
    <text evidence="2">The sequence shown here is derived from an EMBL/GenBank/DDBJ whole genome shotgun (WGS) entry which is preliminary data.</text>
</comment>
<proteinExistence type="predicted"/>
<protein>
    <submittedName>
        <fullName evidence="2">Uncharacterized protein</fullName>
    </submittedName>
</protein>